<dbReference type="PANTHER" id="PTHR14237:SF76">
    <property type="entry name" value="OS03G0765800 PROTEIN"/>
    <property type="match status" value="1"/>
</dbReference>
<evidence type="ECO:0000313" key="3">
    <source>
        <dbReference type="Proteomes" id="UP001314170"/>
    </source>
</evidence>
<dbReference type="PANTHER" id="PTHR14237">
    <property type="entry name" value="MOLYBDOPTERIN COFACTOR SULFURASE MOSC"/>
    <property type="match status" value="1"/>
</dbReference>
<gene>
    <name evidence="2" type="ORF">DCAF_LOCUS20310</name>
</gene>
<name>A0AAV1SB52_9ROSI</name>
<evidence type="ECO:0000313" key="2">
    <source>
        <dbReference type="EMBL" id="CAK7347622.1"/>
    </source>
</evidence>
<feature type="region of interest" description="Disordered" evidence="1">
    <location>
        <begin position="1"/>
        <end position="61"/>
    </location>
</feature>
<dbReference type="Gene3D" id="3.40.640.10">
    <property type="entry name" value="Type I PLP-dependent aspartate aminotransferase-like (Major domain)"/>
    <property type="match status" value="1"/>
</dbReference>
<comment type="caution">
    <text evidence="2">The sequence shown here is derived from an EMBL/GenBank/DDBJ whole genome shotgun (WGS) entry which is preliminary data.</text>
</comment>
<dbReference type="AlphaFoldDB" id="A0AAV1SB52"/>
<feature type="region of interest" description="Disordered" evidence="1">
    <location>
        <begin position="478"/>
        <end position="535"/>
    </location>
</feature>
<protein>
    <recommendedName>
        <fullName evidence="4">Molybdenum cofactor sulfurase</fullName>
    </recommendedName>
</protein>
<dbReference type="SUPFAM" id="SSF53383">
    <property type="entry name" value="PLP-dependent transferases"/>
    <property type="match status" value="1"/>
</dbReference>
<dbReference type="InterPro" id="IPR015421">
    <property type="entry name" value="PyrdxlP-dep_Trfase_major"/>
</dbReference>
<accession>A0AAV1SB52</accession>
<evidence type="ECO:0000256" key="1">
    <source>
        <dbReference type="SAM" id="MobiDB-lite"/>
    </source>
</evidence>
<dbReference type="Proteomes" id="UP001314170">
    <property type="component" value="Unassembled WGS sequence"/>
</dbReference>
<organism evidence="2 3">
    <name type="scientific">Dovyalis caffra</name>
    <dbReference type="NCBI Taxonomy" id="77055"/>
    <lineage>
        <taxon>Eukaryota</taxon>
        <taxon>Viridiplantae</taxon>
        <taxon>Streptophyta</taxon>
        <taxon>Embryophyta</taxon>
        <taxon>Tracheophyta</taxon>
        <taxon>Spermatophyta</taxon>
        <taxon>Magnoliopsida</taxon>
        <taxon>eudicotyledons</taxon>
        <taxon>Gunneridae</taxon>
        <taxon>Pentapetalae</taxon>
        <taxon>rosids</taxon>
        <taxon>fabids</taxon>
        <taxon>Malpighiales</taxon>
        <taxon>Salicaceae</taxon>
        <taxon>Flacourtieae</taxon>
        <taxon>Dovyalis</taxon>
    </lineage>
</organism>
<keyword evidence="3" id="KW-1185">Reference proteome</keyword>
<feature type="compositionally biased region" description="Polar residues" evidence="1">
    <location>
        <begin position="52"/>
        <end position="61"/>
    </location>
</feature>
<sequence length="920" mass="103145">MDKKTKRRDGSGSGSGLNMLRQLQENKLREALDAASEDGSLAKSQEIDAESSPGQEKTTIGRSRSLARLHAQKEFLRATALAAERIFCTEDSIPDLHVAFSKFLTMYPKFQSTEKIDHLRQDEYEQLSESFSKVCLDYCGFGLFSYLQTQQYWESSAFTLHEITANLSNHALYGGAEKGTAEHDIKARIMDYLNIPENEYGLVFTVSRGSAFKLLAESYPFQTNKRLLTMFDHESQSVNWMAQCAKEKGAKIYSAWFKWPTLKLCSRELRKQISNKKKRKKDSATGLFVFPVQSRVTGAKYSYQWMALAQQNNWHVLLDAGSLGPKDMDSLGLSLFRPDFIITSFYRVFGSDPTGFGCLLIKKSVMASLQNESGRTGSGMVRILPVFPQYLGDSVDGLDVFAGMEDDGINGNEEAVPETHGGLQMPAFSGAFTSNQVMNVFETEMEHDNSSDRDGASTIFEEAESVSVGEVMKSPVFSEDESSDNSYWIDLGQSPLGSDSSEQLTKQKSGSSLPPSWFSGKSNNKQFSPKPATKIHKSPIYDDARVNLRLHGDPVLSFDAAVLSVSQELDCVKGIPEEEQFGETEYDMGNTEKNADSRHVEDNCEKIRFRDELADSKLSSIANGIRHENQSSSLSTLEGASASNFIQETKESAIRRETEGDFRLLGRRERGRFFCLEEDDRVASMSHRVSFSMEEHRRENMSHLEPGEISLTSLGDDESISDGEYGDAEEWERREPEIICRYLDHVNLLGLNKTTLRLRYLINWLVTSLLQLRFPSSDGLGMSLVQIYGPKIKYERGAAVAFNLREFNGQLIHPEVIQKLAEKNGISLGVGILSHVRIVDSPKQHCGGFDLEETKLCKPMANAQQDSKNVFYRVEVVTASLGFLTNFEDVYKMWAFIARFLNPSFAEDDGLSTVPEDSEM</sequence>
<feature type="compositionally biased region" description="Polar residues" evidence="1">
    <location>
        <begin position="495"/>
        <end position="527"/>
    </location>
</feature>
<dbReference type="InterPro" id="IPR015424">
    <property type="entry name" value="PyrdxlP-dep_Trfase"/>
</dbReference>
<reference evidence="2 3" key="1">
    <citation type="submission" date="2024-01" db="EMBL/GenBank/DDBJ databases">
        <authorList>
            <person name="Waweru B."/>
        </authorList>
    </citation>
    <scope>NUCLEOTIDE SEQUENCE [LARGE SCALE GENOMIC DNA]</scope>
</reference>
<evidence type="ECO:0008006" key="4">
    <source>
        <dbReference type="Google" id="ProtNLM"/>
    </source>
</evidence>
<dbReference type="EMBL" id="CAWUPB010001173">
    <property type="protein sequence ID" value="CAK7347622.1"/>
    <property type="molecule type" value="Genomic_DNA"/>
</dbReference>
<proteinExistence type="predicted"/>